<keyword evidence="3" id="KW-1185">Reference proteome</keyword>
<evidence type="ECO:0000313" key="3">
    <source>
        <dbReference type="Proteomes" id="UP000323994"/>
    </source>
</evidence>
<protein>
    <recommendedName>
        <fullName evidence="4">Lipoprotein</fullName>
    </recommendedName>
</protein>
<evidence type="ECO:0008006" key="4">
    <source>
        <dbReference type="Google" id="ProtNLM"/>
    </source>
</evidence>
<dbReference type="PROSITE" id="PS51257">
    <property type="entry name" value="PROKAR_LIPOPROTEIN"/>
    <property type="match status" value="1"/>
</dbReference>
<organism evidence="2 3">
    <name type="scientific">Dyadobacter flavalbus</name>
    <dbReference type="NCBI Taxonomy" id="2579942"/>
    <lineage>
        <taxon>Bacteria</taxon>
        <taxon>Pseudomonadati</taxon>
        <taxon>Bacteroidota</taxon>
        <taxon>Cytophagia</taxon>
        <taxon>Cytophagales</taxon>
        <taxon>Spirosomataceae</taxon>
        <taxon>Dyadobacter</taxon>
    </lineage>
</organism>
<evidence type="ECO:0000256" key="1">
    <source>
        <dbReference type="SAM" id="SignalP"/>
    </source>
</evidence>
<gene>
    <name evidence="2" type="ORF">FEM33_13960</name>
</gene>
<dbReference type="EMBL" id="VBSN01000038">
    <property type="protein sequence ID" value="KAA6439362.1"/>
    <property type="molecule type" value="Genomic_DNA"/>
</dbReference>
<proteinExistence type="predicted"/>
<comment type="caution">
    <text evidence="2">The sequence shown here is derived from an EMBL/GenBank/DDBJ whole genome shotgun (WGS) entry which is preliminary data.</text>
</comment>
<sequence length="185" mass="20451">MKKQLKSISILMLFAGALLMACSKSSESIDPEASSPPPAGVGGKWSYGTFSPSSFWGTDGSYNGSAYEQAMAFNFSSNGTYEMYVMNVTTYYSCRTGAYTYWKGQVKFDETNHTLTLTPLQGTQRGEYSCATGKNFKRDATASEKQDAHKTYYYAKETDSKGQPALRIYFSETDNQGAQLSKGNW</sequence>
<dbReference type="Proteomes" id="UP000323994">
    <property type="component" value="Unassembled WGS sequence"/>
</dbReference>
<feature type="signal peptide" evidence="1">
    <location>
        <begin position="1"/>
        <end position="28"/>
    </location>
</feature>
<evidence type="ECO:0000313" key="2">
    <source>
        <dbReference type="EMBL" id="KAA6439362.1"/>
    </source>
</evidence>
<accession>A0A5M8QZB4</accession>
<keyword evidence="1" id="KW-0732">Signal</keyword>
<dbReference type="AlphaFoldDB" id="A0A5M8QZB4"/>
<name>A0A5M8QZB4_9BACT</name>
<reference evidence="2 3" key="1">
    <citation type="submission" date="2019-05" db="EMBL/GenBank/DDBJ databases">
        <authorList>
            <person name="Qu J.-H."/>
        </authorList>
    </citation>
    <scope>NUCLEOTIDE SEQUENCE [LARGE SCALE GENOMIC DNA]</scope>
    <source>
        <strain evidence="2 3">NS28</strain>
    </source>
</reference>
<dbReference type="RefSeq" id="WP_139012612.1">
    <property type="nucleotide sequence ID" value="NZ_VBSN01000038.1"/>
</dbReference>
<feature type="chain" id="PRO_5024429334" description="Lipoprotein" evidence="1">
    <location>
        <begin position="29"/>
        <end position="185"/>
    </location>
</feature>
<dbReference type="OrthoDB" id="666052at2"/>